<organism evidence="2 3">
    <name type="scientific">Thioploca ingrica</name>
    <dbReference type="NCBI Taxonomy" id="40754"/>
    <lineage>
        <taxon>Bacteria</taxon>
        <taxon>Pseudomonadati</taxon>
        <taxon>Pseudomonadota</taxon>
        <taxon>Gammaproteobacteria</taxon>
        <taxon>Thiotrichales</taxon>
        <taxon>Thiotrichaceae</taxon>
        <taxon>Thioploca</taxon>
    </lineage>
</organism>
<evidence type="ECO:0008006" key="4">
    <source>
        <dbReference type="Google" id="ProtNLM"/>
    </source>
</evidence>
<dbReference type="OrthoDB" id="5295665at2"/>
<feature type="transmembrane region" description="Helical" evidence="1">
    <location>
        <begin position="91"/>
        <end position="109"/>
    </location>
</feature>
<feature type="transmembrane region" description="Helical" evidence="1">
    <location>
        <begin position="188"/>
        <end position="209"/>
    </location>
</feature>
<dbReference type="Proteomes" id="UP000031623">
    <property type="component" value="Chromosome"/>
</dbReference>
<dbReference type="HOGENOM" id="CLU_034656_1_0_6"/>
<dbReference type="EMBL" id="AP014633">
    <property type="protein sequence ID" value="BAP56064.1"/>
    <property type="molecule type" value="Genomic_DNA"/>
</dbReference>
<feature type="transmembrane region" description="Helical" evidence="1">
    <location>
        <begin position="16"/>
        <end position="36"/>
    </location>
</feature>
<feature type="transmembrane region" description="Helical" evidence="1">
    <location>
        <begin position="322"/>
        <end position="349"/>
    </location>
</feature>
<feature type="transmembrane region" description="Helical" evidence="1">
    <location>
        <begin position="250"/>
        <end position="271"/>
    </location>
</feature>
<dbReference type="STRING" id="40754.THII_1767"/>
<name>A0A090AG20_9GAMM</name>
<feature type="transmembrane region" description="Helical" evidence="1">
    <location>
        <begin position="56"/>
        <end position="79"/>
    </location>
</feature>
<keyword evidence="3" id="KW-1185">Reference proteome</keyword>
<feature type="transmembrane region" description="Helical" evidence="1">
    <location>
        <begin position="291"/>
        <end position="310"/>
    </location>
</feature>
<proteinExistence type="predicted"/>
<accession>A0A090AG20</accession>
<feature type="transmembrane region" description="Helical" evidence="1">
    <location>
        <begin position="405"/>
        <end position="423"/>
    </location>
</feature>
<reference evidence="2 3" key="1">
    <citation type="journal article" date="2014" name="ISME J.">
        <title>Ecophysiology of Thioploca ingrica as revealed by the complete genome sequence supplemented with proteomic evidence.</title>
        <authorList>
            <person name="Kojima H."/>
            <person name="Ogura Y."/>
            <person name="Yamamoto N."/>
            <person name="Togashi T."/>
            <person name="Mori H."/>
            <person name="Watanabe T."/>
            <person name="Nemoto F."/>
            <person name="Kurokawa K."/>
            <person name="Hayashi T."/>
            <person name="Fukui M."/>
        </authorList>
    </citation>
    <scope>NUCLEOTIDE SEQUENCE [LARGE SCALE GENOMIC DNA]</scope>
</reference>
<gene>
    <name evidence="2" type="ORF">THII_1767</name>
</gene>
<feature type="transmembrane region" description="Helical" evidence="1">
    <location>
        <begin position="221"/>
        <end position="244"/>
    </location>
</feature>
<keyword evidence="1" id="KW-0812">Transmembrane</keyword>
<keyword evidence="1" id="KW-1133">Transmembrane helix</keyword>
<sequence length="447" mass="50067">MNTAQLALEQTPPLSVPFRFFLTAPLFGILAALFLLDSGPTIFSSRWSLEVITLTHLLTLGFISMVMFGALLQLLPVLVGSPVPYPRLVSTLLHLLLTIGSLSLTSGLMTTQVVLIQIALFSLGLSFFGFISIVGYSLIRAKSNTAIVTAMRLALLALAITVVLGLVLGTGLGYGYNLSSLAELTNLHLSWGLLGWVGLLVIGVAYQVVPMFQLTPPYPALVKRWLTPLIFLTLLAWSGFYWLFNPNLSWILFGLMDLIGIEFSLFALITLQLQKWRLRKLPDVTLDYWRLGMIGLLFSFILGLAGLLWSDLSHTPRYPLQLGIVVIAGFILPVIQGMLYKIVPFLIWLHLHNQQLNILTPLQLVKIPHMKQIIPDRWARYQLRVYFISLILLITVALYPSQLIYGVGISLMLTFALLTYNLYRALWLYWSISRQLIAKPPMENPTS</sequence>
<evidence type="ECO:0000256" key="1">
    <source>
        <dbReference type="SAM" id="Phobius"/>
    </source>
</evidence>
<keyword evidence="1" id="KW-0472">Membrane</keyword>
<feature type="transmembrane region" description="Helical" evidence="1">
    <location>
        <begin position="381"/>
        <end position="399"/>
    </location>
</feature>
<dbReference type="AlphaFoldDB" id="A0A090AG20"/>
<feature type="transmembrane region" description="Helical" evidence="1">
    <location>
        <begin position="151"/>
        <end position="176"/>
    </location>
</feature>
<evidence type="ECO:0000313" key="3">
    <source>
        <dbReference type="Proteomes" id="UP000031623"/>
    </source>
</evidence>
<dbReference type="KEGG" id="tig:THII_1767"/>
<evidence type="ECO:0000313" key="2">
    <source>
        <dbReference type="EMBL" id="BAP56064.1"/>
    </source>
</evidence>
<feature type="transmembrane region" description="Helical" evidence="1">
    <location>
        <begin position="115"/>
        <end position="139"/>
    </location>
</feature>
<protein>
    <recommendedName>
        <fullName evidence="4">Transmembrane protein</fullName>
    </recommendedName>
</protein>